<evidence type="ECO:0000256" key="3">
    <source>
        <dbReference type="ARBA" id="ARBA00023163"/>
    </source>
</evidence>
<accession>A0A4P6P5G9</accession>
<gene>
    <name evidence="6" type="ORF">EMK97_11130</name>
</gene>
<evidence type="ECO:0000256" key="1">
    <source>
        <dbReference type="ARBA" id="ARBA00023015"/>
    </source>
</evidence>
<feature type="DNA-binding region" description="H-T-H motif" evidence="4">
    <location>
        <begin position="32"/>
        <end position="51"/>
    </location>
</feature>
<dbReference type="RefSeq" id="WP_130602180.1">
    <property type="nucleotide sequence ID" value="NZ_CP034759.1"/>
</dbReference>
<evidence type="ECO:0000313" key="7">
    <source>
        <dbReference type="Proteomes" id="UP000290244"/>
    </source>
</evidence>
<proteinExistence type="predicted"/>
<sequence>MAWSKTHKEQSKEKILQSAAMLFTQQGFENVSIDQVMQQAEMTRGAFYSHFSSKSDLYAQAIPKASQLAQQRVSAQIRADLASLAKSYLSSQHRDDASQQACPLAFLISDINQNDQKVRATYTKTLERFVENTQSLVDERDTALQCTVLMIGGLALARAIDNDDLAKELMLACQQGVEKLTQAP</sequence>
<dbReference type="PRINTS" id="PR00455">
    <property type="entry name" value="HTHTETR"/>
</dbReference>
<keyword evidence="7" id="KW-1185">Reference proteome</keyword>
<dbReference type="SUPFAM" id="SSF48498">
    <property type="entry name" value="Tetracyclin repressor-like, C-terminal domain"/>
    <property type="match status" value="1"/>
</dbReference>
<dbReference type="Gene3D" id="1.10.357.10">
    <property type="entry name" value="Tetracycline Repressor, domain 2"/>
    <property type="match status" value="1"/>
</dbReference>
<dbReference type="GO" id="GO:0003677">
    <property type="term" value="F:DNA binding"/>
    <property type="evidence" value="ECO:0007669"/>
    <property type="project" value="UniProtKB-UniRule"/>
</dbReference>
<dbReference type="InterPro" id="IPR001647">
    <property type="entry name" value="HTH_TetR"/>
</dbReference>
<dbReference type="EMBL" id="CP034759">
    <property type="protein sequence ID" value="QBG36228.1"/>
    <property type="molecule type" value="Genomic_DNA"/>
</dbReference>
<dbReference type="OrthoDB" id="9798857at2"/>
<dbReference type="PANTHER" id="PTHR47506">
    <property type="entry name" value="TRANSCRIPTIONAL REGULATORY PROTEIN"/>
    <property type="match status" value="1"/>
</dbReference>
<dbReference type="Pfam" id="PF00440">
    <property type="entry name" value="TetR_N"/>
    <property type="match status" value="1"/>
</dbReference>
<reference evidence="6 7" key="1">
    <citation type="submission" date="2018-12" db="EMBL/GenBank/DDBJ databases">
        <title>Complete genome of Litorilituus sediminis.</title>
        <authorList>
            <person name="Liu A."/>
            <person name="Rong J."/>
        </authorList>
    </citation>
    <scope>NUCLEOTIDE SEQUENCE [LARGE SCALE GENOMIC DNA]</scope>
    <source>
        <strain evidence="6 7">JCM 17549</strain>
    </source>
</reference>
<protein>
    <submittedName>
        <fullName evidence="6">TetR/AcrR family transcriptional regulator</fullName>
    </submittedName>
</protein>
<keyword evidence="1" id="KW-0805">Transcription regulation</keyword>
<evidence type="ECO:0000259" key="5">
    <source>
        <dbReference type="PROSITE" id="PS50977"/>
    </source>
</evidence>
<evidence type="ECO:0000256" key="2">
    <source>
        <dbReference type="ARBA" id="ARBA00023125"/>
    </source>
</evidence>
<keyword evidence="3" id="KW-0804">Transcription</keyword>
<dbReference type="SUPFAM" id="SSF46689">
    <property type="entry name" value="Homeodomain-like"/>
    <property type="match status" value="1"/>
</dbReference>
<dbReference type="Proteomes" id="UP000290244">
    <property type="component" value="Chromosome"/>
</dbReference>
<dbReference type="AlphaFoldDB" id="A0A4P6P5G9"/>
<name>A0A4P6P5G9_9GAMM</name>
<organism evidence="6 7">
    <name type="scientific">Litorilituus sediminis</name>
    <dbReference type="NCBI Taxonomy" id="718192"/>
    <lineage>
        <taxon>Bacteria</taxon>
        <taxon>Pseudomonadati</taxon>
        <taxon>Pseudomonadota</taxon>
        <taxon>Gammaproteobacteria</taxon>
        <taxon>Alteromonadales</taxon>
        <taxon>Colwelliaceae</taxon>
        <taxon>Litorilituus</taxon>
    </lineage>
</organism>
<dbReference type="PROSITE" id="PS50977">
    <property type="entry name" value="HTH_TETR_2"/>
    <property type="match status" value="1"/>
</dbReference>
<feature type="domain" description="HTH tetR-type" evidence="5">
    <location>
        <begin position="9"/>
        <end position="69"/>
    </location>
</feature>
<dbReference type="PANTHER" id="PTHR47506:SF7">
    <property type="entry name" value="TRANSCRIPTIONAL REGULATORY PROTEIN"/>
    <property type="match status" value="1"/>
</dbReference>
<evidence type="ECO:0000256" key="4">
    <source>
        <dbReference type="PROSITE-ProRule" id="PRU00335"/>
    </source>
</evidence>
<keyword evidence="2 4" id="KW-0238">DNA-binding</keyword>
<dbReference type="InterPro" id="IPR009057">
    <property type="entry name" value="Homeodomain-like_sf"/>
</dbReference>
<dbReference type="Gene3D" id="1.10.10.60">
    <property type="entry name" value="Homeodomain-like"/>
    <property type="match status" value="1"/>
</dbReference>
<dbReference type="KEGG" id="lsd:EMK97_11130"/>
<evidence type="ECO:0000313" key="6">
    <source>
        <dbReference type="EMBL" id="QBG36228.1"/>
    </source>
</evidence>
<dbReference type="InterPro" id="IPR036271">
    <property type="entry name" value="Tet_transcr_reg_TetR-rel_C_sf"/>
</dbReference>